<dbReference type="AlphaFoldDB" id="A0A438DZ97"/>
<evidence type="ECO:0000313" key="3">
    <source>
        <dbReference type="Proteomes" id="UP000288805"/>
    </source>
</evidence>
<gene>
    <name evidence="2" type="ORF">CK203_101626</name>
</gene>
<sequence length="119" mass="12655">MTSHRPWDGYQATCRFDHNAVGRLVVWGPEGVFVSSVPLTISRPVHLGDCSLAFLLVASFCQVRLGVELREVANLGFVSAPRSTMPAKKDVASSSAAGPSGKGGSRLPYSGKPIEVLNE</sequence>
<proteinExistence type="predicted"/>
<name>A0A438DZ97_VITVI</name>
<accession>A0A438DZ97</accession>
<protein>
    <submittedName>
        <fullName evidence="2">Uncharacterized protein</fullName>
    </submittedName>
</protein>
<evidence type="ECO:0000313" key="2">
    <source>
        <dbReference type="EMBL" id="RVW40697.1"/>
    </source>
</evidence>
<dbReference type="EMBL" id="QGNW01001455">
    <property type="protein sequence ID" value="RVW40697.1"/>
    <property type="molecule type" value="Genomic_DNA"/>
</dbReference>
<organism evidence="2 3">
    <name type="scientific">Vitis vinifera</name>
    <name type="common">Grape</name>
    <dbReference type="NCBI Taxonomy" id="29760"/>
    <lineage>
        <taxon>Eukaryota</taxon>
        <taxon>Viridiplantae</taxon>
        <taxon>Streptophyta</taxon>
        <taxon>Embryophyta</taxon>
        <taxon>Tracheophyta</taxon>
        <taxon>Spermatophyta</taxon>
        <taxon>Magnoliopsida</taxon>
        <taxon>eudicotyledons</taxon>
        <taxon>Gunneridae</taxon>
        <taxon>Pentapetalae</taxon>
        <taxon>rosids</taxon>
        <taxon>Vitales</taxon>
        <taxon>Vitaceae</taxon>
        <taxon>Viteae</taxon>
        <taxon>Vitis</taxon>
    </lineage>
</organism>
<evidence type="ECO:0000256" key="1">
    <source>
        <dbReference type="SAM" id="MobiDB-lite"/>
    </source>
</evidence>
<feature type="region of interest" description="Disordered" evidence="1">
    <location>
        <begin position="82"/>
        <end position="119"/>
    </location>
</feature>
<reference evidence="2 3" key="1">
    <citation type="journal article" date="2018" name="PLoS Genet.">
        <title>Population sequencing reveals clonal diversity and ancestral inbreeding in the grapevine cultivar Chardonnay.</title>
        <authorList>
            <person name="Roach M.J."/>
            <person name="Johnson D.L."/>
            <person name="Bohlmann J."/>
            <person name="van Vuuren H.J."/>
            <person name="Jones S.J."/>
            <person name="Pretorius I.S."/>
            <person name="Schmidt S.A."/>
            <person name="Borneman A.R."/>
        </authorList>
    </citation>
    <scope>NUCLEOTIDE SEQUENCE [LARGE SCALE GENOMIC DNA]</scope>
    <source>
        <strain evidence="3">cv. Chardonnay</strain>
        <tissue evidence="2">Leaf</tissue>
    </source>
</reference>
<comment type="caution">
    <text evidence="2">The sequence shown here is derived from an EMBL/GenBank/DDBJ whole genome shotgun (WGS) entry which is preliminary data.</text>
</comment>
<dbReference type="Proteomes" id="UP000288805">
    <property type="component" value="Unassembled WGS sequence"/>
</dbReference>